<dbReference type="OrthoDB" id="3543113at2759"/>
<comment type="caution">
    <text evidence="2">The sequence shown here is derived from an EMBL/GenBank/DDBJ whole genome shotgun (WGS) entry which is preliminary data.</text>
</comment>
<name>A0A5M3N5H5_CONPW</name>
<feature type="region of interest" description="Disordered" evidence="1">
    <location>
        <begin position="1297"/>
        <end position="1336"/>
    </location>
</feature>
<feature type="compositionally biased region" description="Acidic residues" evidence="1">
    <location>
        <begin position="1297"/>
        <end position="1325"/>
    </location>
</feature>
<evidence type="ECO:0000256" key="1">
    <source>
        <dbReference type="SAM" id="MobiDB-lite"/>
    </source>
</evidence>
<dbReference type="KEGG" id="cput:CONPUDRAFT_140851"/>
<evidence type="ECO:0008006" key="4">
    <source>
        <dbReference type="Google" id="ProtNLM"/>
    </source>
</evidence>
<dbReference type="Gene3D" id="3.80.10.10">
    <property type="entry name" value="Ribonuclease Inhibitor"/>
    <property type="match status" value="2"/>
</dbReference>
<dbReference type="Proteomes" id="UP000053558">
    <property type="component" value="Unassembled WGS sequence"/>
</dbReference>
<proteinExistence type="predicted"/>
<gene>
    <name evidence="2" type="ORF">CONPUDRAFT_140851</name>
</gene>
<dbReference type="PANTHER" id="PTHR13318">
    <property type="entry name" value="PARTNER OF PAIRED, ISOFORM B-RELATED"/>
    <property type="match status" value="1"/>
</dbReference>
<evidence type="ECO:0000313" key="2">
    <source>
        <dbReference type="EMBL" id="EIW86171.1"/>
    </source>
</evidence>
<dbReference type="EMBL" id="JH711573">
    <property type="protein sequence ID" value="EIW86171.1"/>
    <property type="molecule type" value="Genomic_DNA"/>
</dbReference>
<dbReference type="PANTHER" id="PTHR13318:SF105">
    <property type="entry name" value="F-BOX_LRR-REPEAT PROTEIN 3"/>
    <property type="match status" value="1"/>
</dbReference>
<evidence type="ECO:0000313" key="3">
    <source>
        <dbReference type="Proteomes" id="UP000053558"/>
    </source>
</evidence>
<dbReference type="GO" id="GO:0019005">
    <property type="term" value="C:SCF ubiquitin ligase complex"/>
    <property type="evidence" value="ECO:0007669"/>
    <property type="project" value="TreeGrafter"/>
</dbReference>
<dbReference type="GeneID" id="19201587"/>
<dbReference type="InterPro" id="IPR032675">
    <property type="entry name" value="LRR_dom_sf"/>
</dbReference>
<dbReference type="RefSeq" id="XP_007763076.1">
    <property type="nucleotide sequence ID" value="XM_007764886.1"/>
</dbReference>
<keyword evidence="3" id="KW-1185">Reference proteome</keyword>
<reference evidence="3" key="1">
    <citation type="journal article" date="2012" name="Science">
        <title>The Paleozoic origin of enzymatic lignin decomposition reconstructed from 31 fungal genomes.</title>
        <authorList>
            <person name="Floudas D."/>
            <person name="Binder M."/>
            <person name="Riley R."/>
            <person name="Barry K."/>
            <person name="Blanchette R.A."/>
            <person name="Henrissat B."/>
            <person name="Martinez A.T."/>
            <person name="Otillar R."/>
            <person name="Spatafora J.W."/>
            <person name="Yadav J.S."/>
            <person name="Aerts A."/>
            <person name="Benoit I."/>
            <person name="Boyd A."/>
            <person name="Carlson A."/>
            <person name="Copeland A."/>
            <person name="Coutinho P.M."/>
            <person name="de Vries R.P."/>
            <person name="Ferreira P."/>
            <person name="Findley K."/>
            <person name="Foster B."/>
            <person name="Gaskell J."/>
            <person name="Glotzer D."/>
            <person name="Gorecki P."/>
            <person name="Heitman J."/>
            <person name="Hesse C."/>
            <person name="Hori C."/>
            <person name="Igarashi K."/>
            <person name="Jurgens J.A."/>
            <person name="Kallen N."/>
            <person name="Kersten P."/>
            <person name="Kohler A."/>
            <person name="Kuees U."/>
            <person name="Kumar T.K.A."/>
            <person name="Kuo A."/>
            <person name="LaButti K."/>
            <person name="Larrondo L.F."/>
            <person name="Lindquist E."/>
            <person name="Ling A."/>
            <person name="Lombard V."/>
            <person name="Lucas S."/>
            <person name="Lundell T."/>
            <person name="Martin R."/>
            <person name="McLaughlin D.J."/>
            <person name="Morgenstern I."/>
            <person name="Morin E."/>
            <person name="Murat C."/>
            <person name="Nagy L.G."/>
            <person name="Nolan M."/>
            <person name="Ohm R.A."/>
            <person name="Patyshakuliyeva A."/>
            <person name="Rokas A."/>
            <person name="Ruiz-Duenas F.J."/>
            <person name="Sabat G."/>
            <person name="Salamov A."/>
            <person name="Samejima M."/>
            <person name="Schmutz J."/>
            <person name="Slot J.C."/>
            <person name="St John F."/>
            <person name="Stenlid J."/>
            <person name="Sun H."/>
            <person name="Sun S."/>
            <person name="Syed K."/>
            <person name="Tsang A."/>
            <person name="Wiebenga A."/>
            <person name="Young D."/>
            <person name="Pisabarro A."/>
            <person name="Eastwood D.C."/>
            <person name="Martin F."/>
            <person name="Cullen D."/>
            <person name="Grigoriev I.V."/>
            <person name="Hibbett D.S."/>
        </authorList>
    </citation>
    <scope>NUCLEOTIDE SEQUENCE [LARGE SCALE GENOMIC DNA]</scope>
    <source>
        <strain evidence="3">RWD-64-598 SS2</strain>
    </source>
</reference>
<dbReference type="SUPFAM" id="SSF52047">
    <property type="entry name" value="RNI-like"/>
    <property type="match status" value="1"/>
</dbReference>
<dbReference type="GO" id="GO:0031146">
    <property type="term" value="P:SCF-dependent proteasomal ubiquitin-dependent protein catabolic process"/>
    <property type="evidence" value="ECO:0007669"/>
    <property type="project" value="TreeGrafter"/>
</dbReference>
<organism evidence="2 3">
    <name type="scientific">Coniophora puteana (strain RWD-64-598)</name>
    <name type="common">Brown rot fungus</name>
    <dbReference type="NCBI Taxonomy" id="741705"/>
    <lineage>
        <taxon>Eukaryota</taxon>
        <taxon>Fungi</taxon>
        <taxon>Dikarya</taxon>
        <taxon>Basidiomycota</taxon>
        <taxon>Agaricomycotina</taxon>
        <taxon>Agaricomycetes</taxon>
        <taxon>Agaricomycetidae</taxon>
        <taxon>Boletales</taxon>
        <taxon>Coniophorineae</taxon>
        <taxon>Coniophoraceae</taxon>
        <taxon>Coniophora</taxon>
    </lineage>
</organism>
<protein>
    <recommendedName>
        <fullName evidence="4">F-box domain-containing protein</fullName>
    </recommendedName>
</protein>
<accession>A0A5M3N5H5</accession>
<sequence length="1394" mass="156815">MKPVKKQRERPSNTSGIFDDAKARSRLGLCWMEIARTTRTVGQLIVLSSYSPVQMDKALSLPEIRHQLCEQITIQGTLFNLAQTSTSFQQPSLNRLWSGEIAPIPISHLRHVVDPNAIVMVEERTKVGTIVDLNLGSEDWDRISIHTKRIVHMSINHVPSLEPDFHHSVLVKLLSTSSSLEGGFPRLRHLIAGYSSRSSRTDDLHTYIRFFSPQLLSATVVCDPESRPKMVKTLLERCPDLQRLSVIDEHETMNSPDSMSRVSSLVTRFLSLSTLKCYNLSREALLNISRSSHLRHLVLANQDWDQTISNAFGLPSFTLSFPALQILELNPHESASVITFLSRLEAIPRILKIVGSDLSINVDEMLEIFMVLSQARRTQLSELTLDARYSATDSENVITMSTLRPLMQHRELRNLSINLPHVISLSVDGIQEFRQAFPNLEKVQFNPSSKSSISLDWLFALSRECPKLTDVTLPLDVSTQNMQAIHPNAPAERSHLQHALLSLHGTTNIDILLQTTAAHFPSMTTLTLDELRSSGDDSDEDTGAVTMACIAPLLQLDQIRSLSLHLARVFQLTDTDVLHIATAFPHLTCLELGGWSSDMLNSLVVTIDTVLALTDLCPSLSELTIRVDTTDCFNRSSLEQRLEVREGRPNKVLKKLDFLYSTIKGKDVGDLVILLAVVYKRLSSLSIGGSIFFRPAYFLVEKLFRAVRGVERFRELGVRDIPRLRAALKPILEEQQRPIADFNFPELRVLPDGDSRGRGCFGNRGFAARCILLPSTIAAPGYRPTMHSALKLTEILEEVFSCFDDMDSHTPFSPPYSRFLRGRTLARLARTCKAFKKPAIDELWSDIPALTIYECLLPHLTVMWKDGDLDPYEWRSRAANKTWVADVRPLSITDQLNVVEYTSAIRKLRFASFTETAIAPPALRALLSLPGGVEAAFPRLNHVHVGHFLPSLLQVYLSFVAHVGSIHIDSFNVDDDLTEFLTGFTTREGPPVRGMDLSLFYSGSDSDPEYQNLPPALSQAIMRCQHLRTLRCAEMDQATLVHLSQLPSLTSLELEIIYDIRSTPTLPFPSLKSLTLDFRLYVYAVFFIFKLARIPSSITLRTKDQPSSHVSGQLFKVLSRRWHSEAKLQHLTLSHTHFEWHPTDDQPTTISTIRPILRFADMRIFDWIFPGEIHLTDADVALITGAWPLLEQLRIQSLSKDYVPTTTLGSVFIAAHNCPRLGRFTMHVDASQFADVYTKDAHADLFRRERMKAIELGRSFIDARGLATIAAAFAQAFPRLSFIQLDMPVADEDIDDSEAIDVDESEESQGTDTDDSEATNSDIDDSQARDTGPRPYGGRLLKAIETLRQAKESWRITSWTDEAALSILVRYFEASWNTDRKGTYSNYDEILSCL</sequence>